<accession>A0ABT1JH85</accession>
<dbReference type="RefSeq" id="WP_026418946.1">
    <property type="nucleotide sequence ID" value="NZ_AUBJ02000001.1"/>
</dbReference>
<dbReference type="CDD" id="cd02440">
    <property type="entry name" value="AdoMet_MTases"/>
    <property type="match status" value="1"/>
</dbReference>
<keyword evidence="4" id="KW-1185">Reference proteome</keyword>
<evidence type="ECO:0000313" key="3">
    <source>
        <dbReference type="EMBL" id="MCP2331531.1"/>
    </source>
</evidence>
<dbReference type="InterPro" id="IPR041698">
    <property type="entry name" value="Methyltransf_25"/>
</dbReference>
<comment type="caution">
    <text evidence="3">The sequence shown here is derived from an EMBL/GenBank/DDBJ whole genome shotgun (WGS) entry which is preliminary data.</text>
</comment>
<dbReference type="InterPro" id="IPR029063">
    <property type="entry name" value="SAM-dependent_MTases_sf"/>
</dbReference>
<dbReference type="SUPFAM" id="SSF53335">
    <property type="entry name" value="S-adenosyl-L-methionine-dependent methyltransferases"/>
    <property type="match status" value="1"/>
</dbReference>
<organism evidence="3 4">
    <name type="scientific">Actinoalloteichus caeruleus DSM 43889</name>
    <dbReference type="NCBI Taxonomy" id="1120930"/>
    <lineage>
        <taxon>Bacteria</taxon>
        <taxon>Bacillati</taxon>
        <taxon>Actinomycetota</taxon>
        <taxon>Actinomycetes</taxon>
        <taxon>Pseudonocardiales</taxon>
        <taxon>Pseudonocardiaceae</taxon>
        <taxon>Actinoalloteichus</taxon>
        <taxon>Actinoalloteichus cyanogriseus</taxon>
    </lineage>
</organism>
<feature type="compositionally biased region" description="Low complexity" evidence="1">
    <location>
        <begin position="1"/>
        <end position="18"/>
    </location>
</feature>
<dbReference type="Pfam" id="PF13649">
    <property type="entry name" value="Methyltransf_25"/>
    <property type="match status" value="1"/>
</dbReference>
<evidence type="ECO:0000259" key="2">
    <source>
        <dbReference type="Pfam" id="PF13649"/>
    </source>
</evidence>
<dbReference type="Gene3D" id="3.40.50.150">
    <property type="entry name" value="Vaccinia Virus protein VP39"/>
    <property type="match status" value="1"/>
</dbReference>
<reference evidence="3 4" key="1">
    <citation type="submission" date="2022-06" db="EMBL/GenBank/DDBJ databases">
        <title>Genomic Encyclopedia of Type Strains, Phase I: the one thousand microbial genomes (KMG-I) project.</title>
        <authorList>
            <person name="Kyrpides N."/>
        </authorList>
    </citation>
    <scope>NUCLEOTIDE SEQUENCE [LARGE SCALE GENOMIC DNA]</scope>
    <source>
        <strain evidence="3 4">DSM 43889</strain>
    </source>
</reference>
<feature type="region of interest" description="Disordered" evidence="1">
    <location>
        <begin position="1"/>
        <end position="42"/>
    </location>
</feature>
<dbReference type="Proteomes" id="UP000791080">
    <property type="component" value="Unassembled WGS sequence"/>
</dbReference>
<dbReference type="EMBL" id="AUBJ02000001">
    <property type="protein sequence ID" value="MCP2331531.1"/>
    <property type="molecule type" value="Genomic_DNA"/>
</dbReference>
<protein>
    <submittedName>
        <fullName evidence="3">Methyltransferase domain-containing protein</fullName>
    </submittedName>
</protein>
<keyword evidence="3" id="KW-0808">Transferase</keyword>
<dbReference type="InterPro" id="IPR050508">
    <property type="entry name" value="Methyltransf_Superfamily"/>
</dbReference>
<dbReference type="PANTHER" id="PTHR42912">
    <property type="entry name" value="METHYLTRANSFERASE"/>
    <property type="match status" value="1"/>
</dbReference>
<feature type="domain" description="Methyltransferase" evidence="2">
    <location>
        <begin position="95"/>
        <end position="188"/>
    </location>
</feature>
<dbReference type="PANTHER" id="PTHR42912:SF93">
    <property type="entry name" value="N6-ADENOSINE-METHYLTRANSFERASE TMT1A"/>
    <property type="match status" value="1"/>
</dbReference>
<dbReference type="GO" id="GO:0008168">
    <property type="term" value="F:methyltransferase activity"/>
    <property type="evidence" value="ECO:0007669"/>
    <property type="project" value="UniProtKB-KW"/>
</dbReference>
<dbReference type="GO" id="GO:0032259">
    <property type="term" value="P:methylation"/>
    <property type="evidence" value="ECO:0007669"/>
    <property type="project" value="UniProtKB-KW"/>
</dbReference>
<evidence type="ECO:0000313" key="4">
    <source>
        <dbReference type="Proteomes" id="UP000791080"/>
    </source>
</evidence>
<feature type="compositionally biased region" description="Polar residues" evidence="1">
    <location>
        <begin position="29"/>
        <end position="38"/>
    </location>
</feature>
<keyword evidence="3" id="KW-0489">Methyltransferase</keyword>
<name>A0ABT1JH85_ACTCY</name>
<sequence>MTNSPQPGAGSPAPGTTGDPRFRHAEDTLGTSGVSRTTPGPAAARAASRAWWDADADDYQREHGDFLGLTEFRWAPEGVTEGDLGLLGEVRGASVLEVGCGSASCSRWLRTRGAHPVAMDLSAGMLRHAALGAAESGVDVPLVLASADALPFASESFDLACSAFGAVPFVSDLDRLTSEVARVLRPGGRWVFAVTHPMRWIFPDDPGPAGLTVRQSYFDRTPYVEVDEDGVPTYVEYHRTIGDHVRALVGAGLRLVDLVEPEWPAGHDRVWGQWSPLRGRLFPGTAIFRAEKADG</sequence>
<evidence type="ECO:0000256" key="1">
    <source>
        <dbReference type="SAM" id="MobiDB-lite"/>
    </source>
</evidence>
<proteinExistence type="predicted"/>
<gene>
    <name evidence="3" type="ORF">G443_001801</name>
</gene>